<name>F8LDV5_9BACT</name>
<dbReference type="EMBL" id="FR872655">
    <property type="protein sequence ID" value="CCB91669.1"/>
    <property type="molecule type" value="Genomic_DNA"/>
</dbReference>
<accession>F8LDV5</accession>
<proteinExistence type="predicted"/>
<reference evidence="1" key="1">
    <citation type="submission" date="2011-05" db="EMBL/GenBank/DDBJ databases">
        <title>Unity in variety -- the pan-genome of the Chlamydiae.</title>
        <authorList>
            <person name="Collingro A."/>
            <person name="Tischler P."/>
            <person name="Weinmaier T."/>
            <person name="Penz T."/>
            <person name="Heinz E."/>
            <person name="Brunham R.C."/>
            <person name="Read T.D."/>
            <person name="Bavoil P.M."/>
            <person name="Sachse K."/>
            <person name="Kahane S."/>
            <person name="Friedman M.G."/>
            <person name="Rattei T."/>
            <person name="Myers G.S.A."/>
            <person name="Horn M."/>
        </authorList>
    </citation>
    <scope>NUCLEOTIDE SEQUENCE</scope>
    <source>
        <strain evidence="1">2032/99</strain>
    </source>
</reference>
<organism evidence="1">
    <name type="scientific">Waddlia chondrophila 2032/99</name>
    <dbReference type="NCBI Taxonomy" id="765953"/>
    <lineage>
        <taxon>Bacteria</taxon>
        <taxon>Pseudomonadati</taxon>
        <taxon>Chlamydiota</taxon>
        <taxon>Chlamydiia</taxon>
        <taxon>Parachlamydiales</taxon>
        <taxon>Waddliaceae</taxon>
        <taxon>Waddlia</taxon>
    </lineage>
</organism>
<protein>
    <submittedName>
        <fullName evidence="1">Uncharacterized protein</fullName>
    </submittedName>
</protein>
<evidence type="ECO:0000313" key="1">
    <source>
        <dbReference type="EMBL" id="CCB91669.1"/>
    </source>
</evidence>
<sequence length="26" mass="2950">MADADLLIKQKNYTISQGKRGCEMHV</sequence>
<gene>
    <name evidence="1" type="ORF">WCH_BX11900</name>
</gene>
<dbReference type="AlphaFoldDB" id="F8LDV5"/>